<dbReference type="NCBIfam" id="TIGR03062">
    <property type="entry name" value="pip_yhgE_Cterm"/>
    <property type="match status" value="1"/>
</dbReference>
<dbReference type="InterPro" id="IPR017500">
    <property type="entry name" value="Phage_infect_YhgE_N"/>
</dbReference>
<protein>
    <submittedName>
        <fullName evidence="8">Putative membrane protein</fullName>
    </submittedName>
</protein>
<feature type="transmembrane region" description="Helical" evidence="6">
    <location>
        <begin position="623"/>
        <end position="643"/>
    </location>
</feature>
<feature type="domain" description="ABC-2 type transporter transmembrane" evidence="7">
    <location>
        <begin position="508"/>
        <end position="705"/>
    </location>
</feature>
<keyword evidence="3 6" id="KW-1133">Transmembrane helix</keyword>
<sequence>MFSLPWLELTRFKRHTITRLAIIVVAVIPAIYGGLYLASNWAPTDHLDRLQAAVVNHDTGAEKPNSDGETMNAGDELVDTITPEGEGGFDWRETTAEEADEGLAEGRYFAILEIPANFSERLVSTGGDDPEQAGLELRTDDAHNFIVGQLAGTVLSEIRSGLNETTTSEYVSQVYVGFNDIHSSTEKAADGAHQLNDGAVELHDGTGTLAQGAHDLDRGVGELGKGLGDLDDGAGRLVTGTGDLKKGADELSRGTGEAEKGAKTLADGASQVADGTSALRDVADTATDRAEDLRDRAGDLVDGARPKLSRAEEDFDSARTSVRGDMDERIAQLQKDYPDDPNVAKLAEEMTSLGEDLDAAHERTSRAADEARDLEEPVTKAVDDVMGQIEDADEKIGQLDDGAQQVASGADDLHSGLKTLDSGAGELAKGAGKLNDGAVALKDGTKQAVDGAAALKDGSSQLAQGSTDLDKGAGRLVDGSGELADGLQEGLEQIPTYDKADREHRSDVVAVPVDADKVKDNAVDAYGEGLAAFFVSLALWIGGMITYMVINAIPYRALASSAKSTRIAWAGYVPGLLFGIAQVAVLYAVLAFALDFSAGAWAWTLLFSVLIAASFHAVHQFCVALLGGVGRLVALVLLMIQIASAGGTYPVQTAPPIFQAISPFLPMTHAVTGLRTLIAGGDMVIAAQSALVLALMTVIFLLATVWTCSRKRMVTLTQLHPSLSL</sequence>
<evidence type="ECO:0000256" key="6">
    <source>
        <dbReference type="SAM" id="Phobius"/>
    </source>
</evidence>
<dbReference type="AlphaFoldDB" id="A0A366IGC5"/>
<feature type="transmembrane region" description="Helical" evidence="6">
    <location>
        <begin position="683"/>
        <end position="706"/>
    </location>
</feature>
<dbReference type="PANTHER" id="PTHR43077">
    <property type="entry name" value="TRANSPORT PERMEASE YVFS-RELATED"/>
    <property type="match status" value="1"/>
</dbReference>
<gene>
    <name evidence="8" type="ORF">DFO65_11438</name>
</gene>
<dbReference type="GO" id="GO:0016020">
    <property type="term" value="C:membrane"/>
    <property type="evidence" value="ECO:0007669"/>
    <property type="project" value="UniProtKB-SubCell"/>
</dbReference>
<dbReference type="RefSeq" id="WP_113905356.1">
    <property type="nucleotide sequence ID" value="NZ_QNSB01000014.1"/>
</dbReference>
<proteinExistence type="predicted"/>
<evidence type="ECO:0000259" key="7">
    <source>
        <dbReference type="Pfam" id="PF12698"/>
    </source>
</evidence>
<dbReference type="PANTHER" id="PTHR43077:SF5">
    <property type="entry name" value="PHAGE INFECTION PROTEIN"/>
    <property type="match status" value="1"/>
</dbReference>
<organism evidence="8 9">
    <name type="scientific">Brevibacterium celere</name>
    <dbReference type="NCBI Taxonomy" id="225845"/>
    <lineage>
        <taxon>Bacteria</taxon>
        <taxon>Bacillati</taxon>
        <taxon>Actinomycetota</taxon>
        <taxon>Actinomycetes</taxon>
        <taxon>Micrococcales</taxon>
        <taxon>Brevibacteriaceae</taxon>
        <taxon>Brevibacterium</taxon>
    </lineage>
</organism>
<feature type="transmembrane region" description="Helical" evidence="6">
    <location>
        <begin position="20"/>
        <end position="39"/>
    </location>
</feature>
<dbReference type="Gene3D" id="1.10.287.950">
    <property type="entry name" value="Methyl-accepting chemotaxis protein"/>
    <property type="match status" value="1"/>
</dbReference>
<evidence type="ECO:0000313" key="8">
    <source>
        <dbReference type="EMBL" id="RBP69195.1"/>
    </source>
</evidence>
<evidence type="ECO:0000256" key="4">
    <source>
        <dbReference type="ARBA" id="ARBA00023136"/>
    </source>
</evidence>
<comment type="subcellular location">
    <subcellularLocation>
        <location evidence="1">Membrane</location>
        <topology evidence="1">Multi-pass membrane protein</topology>
    </subcellularLocation>
</comment>
<evidence type="ECO:0000313" key="9">
    <source>
        <dbReference type="Proteomes" id="UP000253509"/>
    </source>
</evidence>
<dbReference type="GO" id="GO:0140359">
    <property type="term" value="F:ABC-type transporter activity"/>
    <property type="evidence" value="ECO:0007669"/>
    <property type="project" value="InterPro"/>
</dbReference>
<keyword evidence="4 6" id="KW-0472">Membrane</keyword>
<dbReference type="NCBIfam" id="TIGR03061">
    <property type="entry name" value="pip_yhgE_Nterm"/>
    <property type="match status" value="1"/>
</dbReference>
<dbReference type="Proteomes" id="UP000253509">
    <property type="component" value="Unassembled WGS sequence"/>
</dbReference>
<feature type="compositionally biased region" description="Basic and acidic residues" evidence="5">
    <location>
        <begin position="243"/>
        <end position="262"/>
    </location>
</feature>
<dbReference type="Pfam" id="PF12698">
    <property type="entry name" value="ABC2_membrane_3"/>
    <property type="match status" value="1"/>
</dbReference>
<dbReference type="InterPro" id="IPR013525">
    <property type="entry name" value="ABC2_TM"/>
</dbReference>
<feature type="transmembrane region" description="Helical" evidence="6">
    <location>
        <begin position="530"/>
        <end position="550"/>
    </location>
</feature>
<keyword evidence="9" id="KW-1185">Reference proteome</keyword>
<evidence type="ECO:0000256" key="3">
    <source>
        <dbReference type="ARBA" id="ARBA00022989"/>
    </source>
</evidence>
<evidence type="ECO:0000256" key="1">
    <source>
        <dbReference type="ARBA" id="ARBA00004141"/>
    </source>
</evidence>
<feature type="region of interest" description="Disordered" evidence="5">
    <location>
        <begin position="240"/>
        <end position="269"/>
    </location>
</feature>
<dbReference type="EMBL" id="QNSB01000014">
    <property type="protein sequence ID" value="RBP69195.1"/>
    <property type="molecule type" value="Genomic_DNA"/>
</dbReference>
<dbReference type="InterPro" id="IPR051328">
    <property type="entry name" value="T7SS_ABC-Transporter"/>
</dbReference>
<comment type="caution">
    <text evidence="8">The sequence shown here is derived from an EMBL/GenBank/DDBJ whole genome shotgun (WGS) entry which is preliminary data.</text>
</comment>
<evidence type="ECO:0000256" key="5">
    <source>
        <dbReference type="SAM" id="MobiDB-lite"/>
    </source>
</evidence>
<reference evidence="8 9" key="1">
    <citation type="submission" date="2018-06" db="EMBL/GenBank/DDBJ databases">
        <title>Freshwater and sediment microbial communities from various areas in North America, analyzing microbe dynamics in response to fracking.</title>
        <authorList>
            <person name="Lamendella R."/>
        </authorList>
    </citation>
    <scope>NUCLEOTIDE SEQUENCE [LARGE SCALE GENOMIC DNA]</scope>
    <source>
        <strain evidence="8 9">3b_TX</strain>
    </source>
</reference>
<name>A0A366IGC5_9MICO</name>
<dbReference type="InterPro" id="IPR023908">
    <property type="entry name" value="xxxLxxG_rpt"/>
</dbReference>
<dbReference type="SUPFAM" id="SSF58104">
    <property type="entry name" value="Methyl-accepting chemotaxis protein (MCP) signaling domain"/>
    <property type="match status" value="1"/>
</dbReference>
<dbReference type="InterPro" id="IPR017501">
    <property type="entry name" value="Phage_infect_YhgE_C"/>
</dbReference>
<feature type="transmembrane region" description="Helical" evidence="6">
    <location>
        <begin position="571"/>
        <end position="594"/>
    </location>
</feature>
<feature type="transmembrane region" description="Helical" evidence="6">
    <location>
        <begin position="600"/>
        <end position="618"/>
    </location>
</feature>
<accession>A0A366IGC5</accession>
<dbReference type="NCBIfam" id="TIGR03057">
    <property type="entry name" value="xxxLxxG_by_4"/>
    <property type="match status" value="4"/>
</dbReference>
<evidence type="ECO:0000256" key="2">
    <source>
        <dbReference type="ARBA" id="ARBA00022692"/>
    </source>
</evidence>
<keyword evidence="2 6" id="KW-0812">Transmembrane</keyword>